<dbReference type="Proteomes" id="UP000005096">
    <property type="component" value="Chromosome"/>
</dbReference>
<reference evidence="1 2" key="1">
    <citation type="journal article" date="2010" name="Stand. Genomic Sci.">
        <title>Non-contiguous finished genome sequence of Aminomonas paucivorans type strain (GLU-3).</title>
        <authorList>
            <person name="Pitluck S."/>
            <person name="Yasawong M."/>
            <person name="Held B."/>
            <person name="Lapidus A."/>
            <person name="Nolan M."/>
            <person name="Copeland A."/>
            <person name="Lucas S."/>
            <person name="Del Rio T.G."/>
            <person name="Tice H."/>
            <person name="Cheng J.F."/>
            <person name="Chertkov O."/>
            <person name="Goodwin L."/>
            <person name="Tapia R."/>
            <person name="Han C."/>
            <person name="Liolios K."/>
            <person name="Ivanova N."/>
            <person name="Mavromatis K."/>
            <person name="Ovchinnikova G."/>
            <person name="Pati A."/>
            <person name="Chen A."/>
            <person name="Palaniappan K."/>
            <person name="Land M."/>
            <person name="Hauser L."/>
            <person name="Chang Y.J."/>
            <person name="Jeffries C.D."/>
            <person name="Pukall R."/>
            <person name="Spring S."/>
            <person name="Rohde M."/>
            <person name="Sikorski J."/>
            <person name="Goker M."/>
            <person name="Woyke T."/>
            <person name="Bristow J."/>
            <person name="Eisen J.A."/>
            <person name="Markowitz V."/>
            <person name="Hugenholtz P."/>
            <person name="Kyrpides N.C."/>
            <person name="Klenk H.P."/>
        </authorList>
    </citation>
    <scope>NUCLEOTIDE SEQUENCE [LARGE SCALE GENOMIC DNA]</scope>
    <source>
        <strain evidence="1 2">DSM 12260</strain>
    </source>
</reference>
<accession>E3D089</accession>
<proteinExistence type="predicted"/>
<gene>
    <name evidence="1" type="ORF">Apau_2355</name>
</gene>
<dbReference type="eggNOG" id="ENOG50349SY">
    <property type="taxonomic scope" value="Bacteria"/>
</dbReference>
<dbReference type="EMBL" id="CM001022">
    <property type="protein sequence ID" value="EFQ24762.1"/>
    <property type="molecule type" value="Genomic_DNA"/>
</dbReference>
<sequence length="188" mass="20701">MRELLGSVDLRELVRGIGLEEPARFAVSLAALECGCEWCGSGMPLEQFLESREGSSAMVVGRSEELSPLLRSHLSVACSLVKRKERDDDVPAWVGAFLRNEGRQIWLTPESLQSMPHALGEGVLQDFEEVILGPEPVPPLVGLYRTWGITHWVGGHWADWGGLKDWVLKGGHAVDFPGYELCVHGTDV</sequence>
<organism evidence="1 2">
    <name type="scientific">Aminomonas paucivorans DSM 12260</name>
    <dbReference type="NCBI Taxonomy" id="584708"/>
    <lineage>
        <taxon>Bacteria</taxon>
        <taxon>Thermotogati</taxon>
        <taxon>Synergistota</taxon>
        <taxon>Synergistia</taxon>
        <taxon>Synergistales</taxon>
        <taxon>Synergistaceae</taxon>
        <taxon>Aminomonas</taxon>
    </lineage>
</organism>
<evidence type="ECO:0000313" key="2">
    <source>
        <dbReference type="Proteomes" id="UP000005096"/>
    </source>
</evidence>
<dbReference type="STRING" id="584708.Apau_2355"/>
<protein>
    <submittedName>
        <fullName evidence="1">Uncharacterized protein</fullName>
    </submittedName>
</protein>
<dbReference type="HOGENOM" id="CLU_1438320_0_0_0"/>
<name>E3D089_9BACT</name>
<evidence type="ECO:0000313" key="1">
    <source>
        <dbReference type="EMBL" id="EFQ24762.1"/>
    </source>
</evidence>
<dbReference type="AlphaFoldDB" id="E3D089"/>
<keyword evidence="2" id="KW-1185">Reference proteome</keyword>
<dbReference type="PaxDb" id="584708-Apau_2355"/>